<dbReference type="PANTHER" id="PTHR11122">
    <property type="entry name" value="APOSPORY-ASSOCIATED PROTEIN C-RELATED"/>
    <property type="match status" value="1"/>
</dbReference>
<dbReference type="RefSeq" id="XP_002954210.1">
    <property type="nucleotide sequence ID" value="XM_002954164.1"/>
</dbReference>
<dbReference type="GO" id="GO:0047938">
    <property type="term" value="F:glucose-6-phosphate 1-epimerase activity"/>
    <property type="evidence" value="ECO:0007669"/>
    <property type="project" value="TreeGrafter"/>
</dbReference>
<evidence type="ECO:0008006" key="3">
    <source>
        <dbReference type="Google" id="ProtNLM"/>
    </source>
</evidence>
<organism evidence="2">
    <name type="scientific">Volvox carteri f. nagariensis</name>
    <dbReference type="NCBI Taxonomy" id="3068"/>
    <lineage>
        <taxon>Eukaryota</taxon>
        <taxon>Viridiplantae</taxon>
        <taxon>Chlorophyta</taxon>
        <taxon>core chlorophytes</taxon>
        <taxon>Chlorophyceae</taxon>
        <taxon>CS clade</taxon>
        <taxon>Chlamydomonadales</taxon>
        <taxon>Volvocaceae</taxon>
        <taxon>Volvox</taxon>
    </lineage>
</organism>
<dbReference type="PANTHER" id="PTHR11122:SF13">
    <property type="entry name" value="GLUCOSE-6-PHOSPHATE 1-EPIMERASE"/>
    <property type="match status" value="1"/>
</dbReference>
<dbReference type="InterPro" id="IPR014718">
    <property type="entry name" value="GH-type_carb-bd"/>
</dbReference>
<evidence type="ECO:0000313" key="2">
    <source>
        <dbReference type="Proteomes" id="UP000001058"/>
    </source>
</evidence>
<dbReference type="GO" id="GO:0005737">
    <property type="term" value="C:cytoplasm"/>
    <property type="evidence" value="ECO:0007669"/>
    <property type="project" value="TreeGrafter"/>
</dbReference>
<dbReference type="Gene3D" id="3.40.1740.10">
    <property type="entry name" value="VC0467-like"/>
    <property type="match status" value="1"/>
</dbReference>
<dbReference type="OrthoDB" id="272750at2759"/>
<name>D8U6F1_VOLCA</name>
<dbReference type="EMBL" id="GL378362">
    <property type="protein sequence ID" value="EFJ44634.1"/>
    <property type="molecule type" value="Genomic_DNA"/>
</dbReference>
<dbReference type="GO" id="GO:0030246">
    <property type="term" value="F:carbohydrate binding"/>
    <property type="evidence" value="ECO:0007669"/>
    <property type="project" value="InterPro"/>
</dbReference>
<dbReference type="Pfam" id="PF02622">
    <property type="entry name" value="DUF179"/>
    <property type="match status" value="1"/>
</dbReference>
<accession>D8U6F1</accession>
<dbReference type="Pfam" id="PF01263">
    <property type="entry name" value="Aldose_epim"/>
    <property type="match status" value="1"/>
</dbReference>
<dbReference type="InterPro" id="IPR003774">
    <property type="entry name" value="AlgH-like"/>
</dbReference>
<dbReference type="Gene3D" id="2.70.98.10">
    <property type="match status" value="1"/>
</dbReference>
<dbReference type="SUPFAM" id="SSF143456">
    <property type="entry name" value="VC0467-like"/>
    <property type="match status" value="1"/>
</dbReference>
<dbReference type="GO" id="GO:0005975">
    <property type="term" value="P:carbohydrate metabolic process"/>
    <property type="evidence" value="ECO:0007669"/>
    <property type="project" value="InterPro"/>
</dbReference>
<dbReference type="STRING" id="3068.D8U6F1"/>
<dbReference type="AlphaFoldDB" id="D8U6F1"/>
<gene>
    <name evidence="1" type="ORF">VOLCADRAFT_106296</name>
</gene>
<reference evidence="1 2" key="1">
    <citation type="journal article" date="2010" name="Science">
        <title>Genomic analysis of organismal complexity in the multicellular green alga Volvox carteri.</title>
        <authorList>
            <person name="Prochnik S.E."/>
            <person name="Umen J."/>
            <person name="Nedelcu A.M."/>
            <person name="Hallmann A."/>
            <person name="Miller S.M."/>
            <person name="Nishii I."/>
            <person name="Ferris P."/>
            <person name="Kuo A."/>
            <person name="Mitros T."/>
            <person name="Fritz-Laylin L.K."/>
            <person name="Hellsten U."/>
            <person name="Chapman J."/>
            <person name="Simakov O."/>
            <person name="Rensing S.A."/>
            <person name="Terry A."/>
            <person name="Pangilinan J."/>
            <person name="Kapitonov V."/>
            <person name="Jurka J."/>
            <person name="Salamov A."/>
            <person name="Shapiro H."/>
            <person name="Schmutz J."/>
            <person name="Grimwood J."/>
            <person name="Lindquist E."/>
            <person name="Lucas S."/>
            <person name="Grigoriev I.V."/>
            <person name="Schmitt R."/>
            <person name="Kirk D."/>
            <person name="Rokhsar D.S."/>
        </authorList>
    </citation>
    <scope>NUCLEOTIDE SEQUENCE [LARGE SCALE GENOMIC DNA]</scope>
    <source>
        <strain evidence="2">f. Nagariensis / Eve</strain>
    </source>
</reference>
<dbReference type="GeneID" id="9624052"/>
<dbReference type="InterPro" id="IPR011013">
    <property type="entry name" value="Gal_mutarotase_sf_dom"/>
</dbReference>
<protein>
    <recommendedName>
        <fullName evidence="3">Glucose-6-phosphate 1-epimerase</fullName>
    </recommendedName>
</protein>
<dbReference type="KEGG" id="vcn:VOLCADRAFT_106296"/>
<dbReference type="eggNOG" id="KOG1594">
    <property type="taxonomic scope" value="Eukaryota"/>
</dbReference>
<sequence>MEKLEIITLKTQGGQTAQVSAYGGQLLTWRNEENQDYLFLSKNAVFDGHRPIRGGVPICYPEFTKVGPGWLTPDGRGFVRNKFWLVWDKSDTFATLELSHGDRMNNEGYPFYFEIFNHIELRDDHLEQHLSVINKGLTYNPFTAALHTYFAVSDISNVKVEGLQGLTYEDSTDSLTKKREEAAEVVFPGEVDRIYIKTPDVMKGNPWKELQRWAEVQHRIHHKPFPSLHSPLPTLTFLRRFKFDYHQIHDSGAPGGGRTYEVCKQGFPDAVLWNPGAKRGASISDLGDPEWRRMVCLGPGHMHWEKRSTAAKLPNFRFGSGKEQIRDLEALCSCVGHRRLLTVRHGNKHMLMVNWFRCASDYDELRGELESHKRAGKLRAIRAYDEEAPMVTGDWREFRAKLIMQSGARRSEDNRRLLEIQNPSLAAEGLWAHATSRPETGGLVIASLQGPTILNDDRLWQVVVFLTSHGADGSVGLILNRPTGMVLGRKPGGLPLELGGPVPVQRVFQDNRVYCGGFTAQQLVAVIHIMHGHRLNHCVQEGRLPSTDFKFFAGALTWAPGQLEEEVAKGAWYPAACSRSLVLKPALQLPVPLWREVLQLMGGQYLGVAREGYEGDEVGKSSTFCAPS</sequence>
<dbReference type="InParanoid" id="D8U6F1"/>
<keyword evidence="2" id="KW-1185">Reference proteome</keyword>
<proteinExistence type="predicted"/>
<dbReference type="InterPro" id="IPR008183">
    <property type="entry name" value="Aldose_1/G6P_1-epimerase"/>
</dbReference>
<dbReference type="SUPFAM" id="SSF74650">
    <property type="entry name" value="Galactose mutarotase-like"/>
    <property type="match status" value="2"/>
</dbReference>
<evidence type="ECO:0000313" key="1">
    <source>
        <dbReference type="EMBL" id="EFJ44634.1"/>
    </source>
</evidence>
<dbReference type="Proteomes" id="UP000001058">
    <property type="component" value="Unassembled WGS sequence"/>
</dbReference>